<keyword evidence="3" id="KW-1185">Reference proteome</keyword>
<reference evidence="2 3" key="1">
    <citation type="submission" date="2014-03" db="EMBL/GenBank/DDBJ databases">
        <title>Genome of Paenirhodobacter enshiensis DW2-9.</title>
        <authorList>
            <person name="Wang D."/>
            <person name="Wang G."/>
        </authorList>
    </citation>
    <scope>NUCLEOTIDE SEQUENCE [LARGE SCALE GENOMIC DNA]</scope>
    <source>
        <strain evidence="2 3">DW2-9</strain>
    </source>
</reference>
<dbReference type="Pfam" id="PF06568">
    <property type="entry name" value="YjiS-like"/>
    <property type="match status" value="1"/>
</dbReference>
<proteinExistence type="predicted"/>
<evidence type="ECO:0000313" key="3">
    <source>
        <dbReference type="Proteomes" id="UP000028824"/>
    </source>
</evidence>
<dbReference type="RefSeq" id="WP_036639986.1">
    <property type="nucleotide sequence ID" value="NZ_JFZB01000048.1"/>
</dbReference>
<dbReference type="InterPro" id="IPR009506">
    <property type="entry name" value="YjiS-like"/>
</dbReference>
<accession>A0A086XQW7</accession>
<evidence type="ECO:0000313" key="2">
    <source>
        <dbReference type="EMBL" id="KFI24417.1"/>
    </source>
</evidence>
<dbReference type="AlphaFoldDB" id="A0A086XQW7"/>
<sequence length="65" mass="7406">MSSLSQRSVFSAATSRVNVRTLSRVVAGWLNLRRSKIALSKLDDRLLDDVGLSRSEAERIIDRWF</sequence>
<comment type="caution">
    <text evidence="2">The sequence shown here is derived from an EMBL/GenBank/DDBJ whole genome shotgun (WGS) entry which is preliminary data.</text>
</comment>
<evidence type="ECO:0000259" key="1">
    <source>
        <dbReference type="Pfam" id="PF06568"/>
    </source>
</evidence>
<gene>
    <name evidence="2" type="ORF">CG50_10330</name>
</gene>
<dbReference type="OrthoDB" id="8005167at2"/>
<feature type="domain" description="YjiS-like" evidence="1">
    <location>
        <begin position="24"/>
        <end position="58"/>
    </location>
</feature>
<dbReference type="Proteomes" id="UP000028824">
    <property type="component" value="Unassembled WGS sequence"/>
</dbReference>
<name>A0A086XQW7_9RHOB</name>
<protein>
    <recommendedName>
        <fullName evidence="1">YjiS-like domain-containing protein</fullName>
    </recommendedName>
</protein>
<organism evidence="2 3">
    <name type="scientific">Paenirhodobacter enshiensis</name>
    <dbReference type="NCBI Taxonomy" id="1105367"/>
    <lineage>
        <taxon>Bacteria</taxon>
        <taxon>Pseudomonadati</taxon>
        <taxon>Pseudomonadota</taxon>
        <taxon>Alphaproteobacteria</taxon>
        <taxon>Rhodobacterales</taxon>
        <taxon>Rhodobacter group</taxon>
        <taxon>Paenirhodobacter</taxon>
    </lineage>
</organism>
<dbReference type="EMBL" id="JFZB01000048">
    <property type="protein sequence ID" value="KFI24417.1"/>
    <property type="molecule type" value="Genomic_DNA"/>
</dbReference>